<feature type="region of interest" description="Disordered" evidence="1">
    <location>
        <begin position="76"/>
        <end position="109"/>
    </location>
</feature>
<feature type="region of interest" description="Disordered" evidence="1">
    <location>
        <begin position="1"/>
        <end position="39"/>
    </location>
</feature>
<dbReference type="Gene3D" id="2.30.29.30">
    <property type="entry name" value="Pleckstrin-homology domain (PH domain)/Phosphotyrosine-binding domain (PTB)"/>
    <property type="match status" value="1"/>
</dbReference>
<dbReference type="CDD" id="cd01263">
    <property type="entry name" value="PH_anillin"/>
    <property type="match status" value="1"/>
</dbReference>
<evidence type="ECO:0000313" key="3">
    <source>
        <dbReference type="EMBL" id="KGB39064.1"/>
    </source>
</evidence>
<dbReference type="GO" id="GO:0000281">
    <property type="term" value="P:mitotic cytokinesis"/>
    <property type="evidence" value="ECO:0007669"/>
    <property type="project" value="TreeGrafter"/>
</dbReference>
<feature type="compositionally biased region" description="Basic and acidic residues" evidence="1">
    <location>
        <begin position="295"/>
        <end position="308"/>
    </location>
</feature>
<feature type="region of interest" description="Disordered" evidence="1">
    <location>
        <begin position="255"/>
        <end position="287"/>
    </location>
</feature>
<dbReference type="EMBL" id="KL251124">
    <property type="protein sequence ID" value="KGB39064.1"/>
    <property type="molecule type" value="Genomic_DNA"/>
</dbReference>
<dbReference type="InterPro" id="IPR001849">
    <property type="entry name" value="PH_domain"/>
</dbReference>
<dbReference type="PANTHER" id="PTHR21538:SF24">
    <property type="entry name" value="PH DOMAIN-CONTAINING PROTEIN"/>
    <property type="match status" value="1"/>
</dbReference>
<evidence type="ECO:0000256" key="1">
    <source>
        <dbReference type="SAM" id="MobiDB-lite"/>
    </source>
</evidence>
<feature type="region of interest" description="Disordered" evidence="1">
    <location>
        <begin position="333"/>
        <end position="357"/>
    </location>
</feature>
<proteinExistence type="predicted"/>
<dbReference type="SUPFAM" id="SSF50729">
    <property type="entry name" value="PH domain-like"/>
    <property type="match status" value="1"/>
</dbReference>
<dbReference type="GO" id="GO:0031106">
    <property type="term" value="P:septin ring organization"/>
    <property type="evidence" value="ECO:0007669"/>
    <property type="project" value="TreeGrafter"/>
</dbReference>
<feature type="compositionally biased region" description="Polar residues" evidence="1">
    <location>
        <begin position="18"/>
        <end position="36"/>
    </location>
</feature>
<feature type="compositionally biased region" description="Low complexity" evidence="1">
    <location>
        <begin position="333"/>
        <end position="342"/>
    </location>
</feature>
<dbReference type="SMART" id="SM00233">
    <property type="entry name" value="PH"/>
    <property type="match status" value="1"/>
</dbReference>
<feature type="region of interest" description="Disordered" evidence="1">
    <location>
        <begin position="295"/>
        <end position="314"/>
    </location>
</feature>
<sequence>MNDGSRHTEHAVVGDTNKAPSLIQQSVAPKIQSGQGTREKFLTSVTCTKADVPRGSLSHAERERLERMRELAELRRSRRPVIPTPNLGSVSSADPHDLEPEKVSSSFVSRQEDDFLLPPPPSPPNISAIENPLVTSPRGTPCDNCQPVLTEVVMCDDATVPHPSPPKDIGLDEANSSSSNTFISNTQSPNIHNVNSTNVNQTELEEIIQPTVSTTPTIAHPYYSRPKIGVKRRSSFSESSVDTFHQIIPRQKSVTFQRTTSDITDESETDFNYDDDEDCPTSSEFSSQYEYLPEREKHGDKITQKMDSESVGDSELSDFLDTIIPSDELNNELSSLSSQDQSNNKENHPDHRYHQPYFSKDDSDLLINNHISPVLPLSEAERRIRRLNDLPKLIQAERVVILQASAALQQCVSIPFRKSPEDFDRIRELGPGSRVHVEASRTMLIACQRRQVLMEELALLHRGSPVLVPPTRGDPIRARMKLNAIRLSLKTSNIPNDPTSGGGYVVVGTGREAGGWNVPTLKSRPDNQLGQPTCYHLIGVIKCRGEGRLYHSDLVTLMHVSDLPVGMYRPAPYVDLPAKLEIVPVRPDFVFQLEIYCMRTGTDRPMNNCAYGSPRILGTSLVYGDDISNDNDSMNSFKTPQNKLLHLKNSTSPVTSSNHKKSRYGHTSNIELTPCESASHILTHCLPSSYFKTTPHSKTYDIDHGNNIGRDKIAAFSLLSTVEILYHDDLLVGYVYPSMHDKSHPNSTSCSSVSINKTELNSNRLPLRLLHLPRSTPLAGTAGLVDAFVSLEARVLARGFMTVFEEIGGMGVWQRYWCQLRADYLHFWRYPEDEQRAHSNNAVNNKHLHPPLGRIDLRHIVTPGAVIAPRSICARANTIYMRSLREIDPNCLSASINNNNNTNSNSTTSGIVNKKRSSNESLIFRASTDYRWLEQKHLLCADTSQERDAWITWLNGCIESLKDWMPGHFNCLSRYDAQLEFNQPVSSQLGALLIHGLPSQSSSSSSSPSYLSRSSSCSSSTLSLSCSIYGFVQCISRKFLIKNKYTIFIKITSNSDCFYHSIYNVIIQWNVKDDNNTMIEEKCLQFLHHCPIRCWISIHNLKESRIYYKQENRLRNQDCTLSESFKHLISNLFIQSRNINFKSYQYAEDFIQFPFISNVQENYQSFNFVKDSIIDLHDIIARLQSIDKSNELNNDSEEICTFSTTDQCFKCIYSSYCTQFIPSKSSSLLSTTMNHLWHVQVCKTLLQIRLHHNKFQQYRRSFKRLIPITSTMTQTTLKNHLESSFADMPFHSTDSVSPTSRMYIYAKQIIPFQVNYLSESIMDDYGKLREQQQSCTIILVNLGPLSCCSPEASVDPNGHSPSSNKLLWSYMFAGKFIENNTVAIVNAATFNNGSSVDSNLMYLSLTGDLAYRWYYNFQIGYHYQLSWVNIDSSTSFNHDQSPLRQLISVSILNNSIPMNRENLSFVNVANLNDIMHERSNYPIGCLLNFEAVILFKQYCSLSGDWILWVTTCSELPKTLSSLNNIDVTTVYKVNLFRKTKSVNNLDLVSLFTTSNQMILYCRFTNFSLSAITPWASSLASLHLNYTDLSRIIIVNQTNTDSMLDKISTQLSDSLTISLDNEYDNSLIVTKEPKLLISNNYDWIGGSISTGYSNVEGDLLKERINVQATITRCLEFQIYRLSNTPGDDQNDDFANLGICIRFVITDGSGSALVQLGHPFIIPSLSSSGVPCQILSNNDSSSTSPKDNLELARLLLGLNCLIWKRLCCQWKRLLDQGVDLSFSFYELTNDNTTSECNTSSLSSTSSTSFSSEVTSNKKYNLIPIKLALKTYLNSPTFLRNCRFTLKYRTKNVPHYHRSTTTSTPSLSNSADHWRLKQINLKDSDNSVYSHDNHLCQQQSVYFVLPPYRLYTLLNVTSHNDDFSEL</sequence>
<dbReference type="InterPro" id="IPR037840">
    <property type="entry name" value="PH_Anillin"/>
</dbReference>
<reference evidence="3" key="1">
    <citation type="journal article" date="2012" name="Nat. Genet.">
        <title>Whole-genome sequence of Schistosoma haematobium.</title>
        <authorList>
            <person name="Young N.D."/>
            <person name="Jex A.R."/>
            <person name="Li B."/>
            <person name="Liu S."/>
            <person name="Yang L."/>
            <person name="Xiong Z."/>
            <person name="Li Y."/>
            <person name="Cantacessi C."/>
            <person name="Hall R.S."/>
            <person name="Xu X."/>
            <person name="Chen F."/>
            <person name="Wu X."/>
            <person name="Zerlotini A."/>
            <person name="Oliveira G."/>
            <person name="Hofmann A."/>
            <person name="Zhang G."/>
            <person name="Fang X."/>
            <person name="Kang Y."/>
            <person name="Campbell B.E."/>
            <person name="Loukas A."/>
            <person name="Ranganathan S."/>
            <person name="Rollinson D."/>
            <person name="Rinaldi G."/>
            <person name="Brindley P.J."/>
            <person name="Yang H."/>
            <person name="Wang J."/>
            <person name="Wang J."/>
            <person name="Gasser R.B."/>
        </authorList>
    </citation>
    <scope>NUCLEOTIDE SEQUENCE [LARGE SCALE GENOMIC DNA]</scope>
</reference>
<dbReference type="PROSITE" id="PS50003">
    <property type="entry name" value="PH_DOMAIN"/>
    <property type="match status" value="1"/>
</dbReference>
<feature type="compositionally biased region" description="Basic and acidic residues" evidence="1">
    <location>
        <begin position="1"/>
        <end position="12"/>
    </location>
</feature>
<organism evidence="3">
    <name type="scientific">Schistosoma haematobium</name>
    <name type="common">Blood fluke</name>
    <dbReference type="NCBI Taxonomy" id="6185"/>
    <lineage>
        <taxon>Eukaryota</taxon>
        <taxon>Metazoa</taxon>
        <taxon>Spiralia</taxon>
        <taxon>Lophotrochozoa</taxon>
        <taxon>Platyhelminthes</taxon>
        <taxon>Trematoda</taxon>
        <taxon>Digenea</taxon>
        <taxon>Strigeidida</taxon>
        <taxon>Schistosomatoidea</taxon>
        <taxon>Schistosomatidae</taxon>
        <taxon>Schistosoma</taxon>
    </lineage>
</organism>
<dbReference type="InterPro" id="IPR051364">
    <property type="entry name" value="Cytokinesis/Rho-signaling"/>
</dbReference>
<feature type="compositionally biased region" description="Basic and acidic residues" evidence="1">
    <location>
        <begin position="343"/>
        <end position="357"/>
    </location>
</feature>
<dbReference type="STRING" id="6185.A0A095A0Q1"/>
<dbReference type="GO" id="GO:0005826">
    <property type="term" value="C:actomyosin contractile ring"/>
    <property type="evidence" value="ECO:0007669"/>
    <property type="project" value="TreeGrafter"/>
</dbReference>
<feature type="domain" description="PH" evidence="2">
    <location>
        <begin position="794"/>
        <end position="959"/>
    </location>
</feature>
<evidence type="ECO:0000259" key="2">
    <source>
        <dbReference type="PROSITE" id="PS50003"/>
    </source>
</evidence>
<dbReference type="PANTHER" id="PTHR21538">
    <property type="entry name" value="ANILLIN/RHOTEKIN RTKN"/>
    <property type="match status" value="1"/>
</dbReference>
<protein>
    <submittedName>
        <fullName evidence="3">Actin-binding protein anillin</fullName>
    </submittedName>
</protein>
<dbReference type="InterPro" id="IPR011993">
    <property type="entry name" value="PH-like_dom_sf"/>
</dbReference>
<dbReference type="GO" id="GO:0000915">
    <property type="term" value="P:actomyosin contractile ring assembly"/>
    <property type="evidence" value="ECO:0007669"/>
    <property type="project" value="TreeGrafter"/>
</dbReference>
<accession>A0A095A0Q1</accession>
<feature type="compositionally biased region" description="Acidic residues" evidence="1">
    <location>
        <begin position="263"/>
        <end position="279"/>
    </location>
</feature>
<name>A0A095A0Q1_SCHHA</name>
<gene>
    <name evidence="3" type="ORF">MS3_07471</name>
</gene>